<name>A0A859FIU6_9BACI</name>
<dbReference type="SUPFAM" id="SSF51126">
    <property type="entry name" value="Pectin lyase-like"/>
    <property type="match status" value="1"/>
</dbReference>
<dbReference type="PANTHER" id="PTHR43308:SF5">
    <property type="entry name" value="S-LAYER PROTEIN _ PEPTIDOGLYCAN ENDO-BETA-N-ACETYLGLUCOSAMINIDASE"/>
    <property type="match status" value="1"/>
</dbReference>
<evidence type="ECO:0000259" key="2">
    <source>
        <dbReference type="PROSITE" id="PS51272"/>
    </source>
</evidence>
<dbReference type="InterPro" id="IPR011050">
    <property type="entry name" value="Pectin_lyase_fold/virulence"/>
</dbReference>
<evidence type="ECO:0000313" key="3">
    <source>
        <dbReference type="EMBL" id="QKS72652.1"/>
    </source>
</evidence>
<sequence length="1046" mass="115580">MMRLLLIGDGVMQGKSTARLLLVMMVGLLAVLVLGTTVSANGGPTNIPKVTDIELQFNNDLEFFIETSADPTDTDLNFLVNVSQGSFAQPLDKDDITPRLTSDHEDYIDLVGTSHFEDYNYSTSDDNTYYLTIYAYKPYAEDKYISDEPARFIIRTSNGMENDSPFIVTIPNEPADQFFYSQGATSIVKVSKEEINKLEGNTLAIKRNLKYPTLIKPISNLNGVFPYTFNIETNSEETFEFSARVKVDSISDIALSPPDSENRTVRLFKDNGPDYQWQEIIGEAPYKVVNEILDIPSLTGSDKIIAGYEVASVNHTVANGNDHGPDSLRAAIDNAKNGDRITFANDVNTVNLTAPLEINKNVHIDGKGATINGNSIVYDYDYNNNYNWNAPLTVRNGAQIRLENLKLMEFGMDYFHLTDVFTSAPLPNKAIDNNGFLTFSNVVIKAKKSYYWASSLDNNEITISDIYLPSKTVFLNTTVASSFYDTIDLYGHYSETDVEAFNSIFNDYASYNTFDRAENNIFLYGHHVYSLGINDTNTYVATIPFENTGLEPHRTISTFAQARDTGNNIFAPNKRDILNNDRIRNNTIDRGAYELAPISNPTPPAPPVGPTVPADGGADGTPSVQIPINRVANGNGTFSDTVTMTNQQATQLIQRLREADRTTVRIVLPDADDEVANARVNISRAILAQFADADFSLEIATNDGRVIVSNSSLLDFDEDLFFLFRPVKDDEGKLTVENRAKSDDLVTENVGSPDSLFVVGRPMTIETNMQERLVELEFPVPTGDVPTDGTRTLKMFIEHSDGTKELKDVEVFDRDGQTYIRFTTEKFSTFTVLNVELLEDPVTPVEPGFHESYIRGFDDGSFRPSANITRVQVAAMLARNLGFEDAPGTSGFTDVPATHWASGSVGFLKAEGIFGGYSDDTFRPNEPITRGELAAVIARYKGVGGGKSSFTDVSGYWGAGDIAAIQELGIIQGYSDGTFRPRANITRAEAVTMLNRTFERGPLYGVTTPSWPDVPATHWAFEEVEEASRDHSFLPREGGGETIVVE</sequence>
<proteinExistence type="predicted"/>
<keyword evidence="4" id="KW-1185">Reference proteome</keyword>
<dbReference type="AlphaFoldDB" id="A0A859FIU6"/>
<dbReference type="InterPro" id="IPR051465">
    <property type="entry name" value="Cell_Envelope_Struct_Comp"/>
</dbReference>
<protein>
    <submittedName>
        <fullName evidence="3">S-layer homology domain-containing protein</fullName>
    </submittedName>
</protein>
<dbReference type="Pfam" id="PF00395">
    <property type="entry name" value="SLH"/>
    <property type="match status" value="3"/>
</dbReference>
<dbReference type="KEGG" id="psua:FLK61_39240"/>
<dbReference type="PROSITE" id="PS51272">
    <property type="entry name" value="SLH"/>
    <property type="match status" value="3"/>
</dbReference>
<feature type="domain" description="SLH" evidence="2">
    <location>
        <begin position="888"/>
        <end position="951"/>
    </location>
</feature>
<organism evidence="3 4">
    <name type="scientific">Paenalkalicoccus suaedae</name>
    <dbReference type="NCBI Taxonomy" id="2592382"/>
    <lineage>
        <taxon>Bacteria</taxon>
        <taxon>Bacillati</taxon>
        <taxon>Bacillota</taxon>
        <taxon>Bacilli</taxon>
        <taxon>Bacillales</taxon>
        <taxon>Bacillaceae</taxon>
        <taxon>Paenalkalicoccus</taxon>
    </lineage>
</organism>
<feature type="domain" description="SLH" evidence="2">
    <location>
        <begin position="952"/>
        <end position="1008"/>
    </location>
</feature>
<dbReference type="InterPro" id="IPR001119">
    <property type="entry name" value="SLH_dom"/>
</dbReference>
<dbReference type="PANTHER" id="PTHR43308">
    <property type="entry name" value="OUTER MEMBRANE PROTEIN ALPHA-RELATED"/>
    <property type="match status" value="1"/>
</dbReference>
<keyword evidence="1" id="KW-0732">Signal</keyword>
<evidence type="ECO:0000313" key="4">
    <source>
        <dbReference type="Proteomes" id="UP000318138"/>
    </source>
</evidence>
<dbReference type="Proteomes" id="UP000318138">
    <property type="component" value="Chromosome"/>
</dbReference>
<accession>A0A859FIU6</accession>
<feature type="domain" description="SLH" evidence="2">
    <location>
        <begin position="825"/>
        <end position="887"/>
    </location>
</feature>
<dbReference type="EMBL" id="CP041372">
    <property type="protein sequence ID" value="QKS72652.1"/>
    <property type="molecule type" value="Genomic_DNA"/>
</dbReference>
<gene>
    <name evidence="3" type="ORF">FLK61_39240</name>
</gene>
<evidence type="ECO:0000256" key="1">
    <source>
        <dbReference type="ARBA" id="ARBA00022729"/>
    </source>
</evidence>
<reference evidence="4" key="1">
    <citation type="submission" date="2019-07" db="EMBL/GenBank/DDBJ databases">
        <title>Bacillus alkalisoli sp. nov. isolated from saline soil.</title>
        <authorList>
            <person name="Sun J.-Q."/>
            <person name="Xu L."/>
        </authorList>
    </citation>
    <scope>NUCLEOTIDE SEQUENCE [LARGE SCALE GENOMIC DNA]</scope>
    <source>
        <strain evidence="4">M4U3P1</strain>
    </source>
</reference>